<proteinExistence type="predicted"/>
<dbReference type="CDD" id="cd04622">
    <property type="entry name" value="CBS_pair_HRP1_like"/>
    <property type="match status" value="1"/>
</dbReference>
<dbReference type="InterPro" id="IPR051257">
    <property type="entry name" value="Diverse_CBS-Domain"/>
</dbReference>
<dbReference type="PANTHER" id="PTHR43080">
    <property type="entry name" value="CBS DOMAIN-CONTAINING PROTEIN CBSX3, MITOCHONDRIAL"/>
    <property type="match status" value="1"/>
</dbReference>
<dbReference type="Gene3D" id="3.10.580.10">
    <property type="entry name" value="CBS-domain"/>
    <property type="match status" value="1"/>
</dbReference>
<dbReference type="InterPro" id="IPR046342">
    <property type="entry name" value="CBS_dom_sf"/>
</dbReference>
<protein>
    <submittedName>
        <fullName evidence="5">CBS domain-containing protein</fullName>
    </submittedName>
</protein>
<organism evidence="5 6">
    <name type="scientific">Actinopolyspora saharensis</name>
    <dbReference type="NCBI Taxonomy" id="995062"/>
    <lineage>
        <taxon>Bacteria</taxon>
        <taxon>Bacillati</taxon>
        <taxon>Actinomycetota</taxon>
        <taxon>Actinomycetes</taxon>
        <taxon>Actinopolysporales</taxon>
        <taxon>Actinopolysporaceae</taxon>
        <taxon>Actinopolyspora</taxon>
    </lineage>
</organism>
<dbReference type="SUPFAM" id="SSF54631">
    <property type="entry name" value="CBS-domain pair"/>
    <property type="match status" value="1"/>
</dbReference>
<keyword evidence="1 2" id="KW-0129">CBS domain</keyword>
<dbReference type="InterPro" id="IPR000644">
    <property type="entry name" value="CBS_dom"/>
</dbReference>
<dbReference type="AlphaFoldDB" id="A0A1H0ZIT1"/>
<evidence type="ECO:0000313" key="5">
    <source>
        <dbReference type="EMBL" id="SDQ27353.1"/>
    </source>
</evidence>
<dbReference type="SMART" id="SM00116">
    <property type="entry name" value="CBS"/>
    <property type="match status" value="2"/>
</dbReference>
<accession>A0A1H0ZIT1</accession>
<dbReference type="EMBL" id="FNKO01000001">
    <property type="protein sequence ID" value="SDQ27353.1"/>
    <property type="molecule type" value="Genomic_DNA"/>
</dbReference>
<sequence length="157" mass="16489">MSTAHRTDTAQQTGTAQGAGTAREVMQASPACVRTDETAADAARLMARHGVGALPICGKDDNKVKGMVTDRDLVIKVVAAGRDAGTFPAGDLNQEEAVTVGADDSVDEALRLMSAHRIRRLPVIDQQRLVGIIAVADLALNLPEARMGDLVETLSES</sequence>
<feature type="region of interest" description="Disordered" evidence="3">
    <location>
        <begin position="1"/>
        <end position="29"/>
    </location>
</feature>
<evidence type="ECO:0000256" key="2">
    <source>
        <dbReference type="PROSITE-ProRule" id="PRU00703"/>
    </source>
</evidence>
<dbReference type="PANTHER" id="PTHR43080:SF2">
    <property type="entry name" value="CBS DOMAIN-CONTAINING PROTEIN"/>
    <property type="match status" value="1"/>
</dbReference>
<evidence type="ECO:0000256" key="3">
    <source>
        <dbReference type="SAM" id="MobiDB-lite"/>
    </source>
</evidence>
<feature type="domain" description="CBS" evidence="4">
    <location>
        <begin position="26"/>
        <end position="84"/>
    </location>
</feature>
<reference evidence="6" key="1">
    <citation type="submission" date="2016-10" db="EMBL/GenBank/DDBJ databases">
        <authorList>
            <person name="Varghese N."/>
            <person name="Submissions S."/>
        </authorList>
    </citation>
    <scope>NUCLEOTIDE SEQUENCE [LARGE SCALE GENOMIC DNA]</scope>
    <source>
        <strain evidence="6">DSM 45459</strain>
    </source>
</reference>
<dbReference type="Proteomes" id="UP000199301">
    <property type="component" value="Unassembled WGS sequence"/>
</dbReference>
<evidence type="ECO:0000313" key="6">
    <source>
        <dbReference type="Proteomes" id="UP000199301"/>
    </source>
</evidence>
<dbReference type="OrthoDB" id="9789996at2"/>
<evidence type="ECO:0000256" key="1">
    <source>
        <dbReference type="ARBA" id="ARBA00023122"/>
    </source>
</evidence>
<dbReference type="Pfam" id="PF00571">
    <property type="entry name" value="CBS"/>
    <property type="match status" value="2"/>
</dbReference>
<gene>
    <name evidence="5" type="ORF">SAMN04489718_1072</name>
</gene>
<dbReference type="STRING" id="995062.SAMN04489718_1072"/>
<feature type="compositionally biased region" description="Low complexity" evidence="3">
    <location>
        <begin position="9"/>
        <end position="22"/>
    </location>
</feature>
<keyword evidence="6" id="KW-1185">Reference proteome</keyword>
<feature type="domain" description="CBS" evidence="4">
    <location>
        <begin position="92"/>
        <end position="150"/>
    </location>
</feature>
<name>A0A1H0ZIT1_9ACTN</name>
<evidence type="ECO:0000259" key="4">
    <source>
        <dbReference type="PROSITE" id="PS51371"/>
    </source>
</evidence>
<dbReference type="RefSeq" id="WP_092521486.1">
    <property type="nucleotide sequence ID" value="NZ_FNKO01000001.1"/>
</dbReference>
<dbReference type="PROSITE" id="PS51371">
    <property type="entry name" value="CBS"/>
    <property type="match status" value="2"/>
</dbReference>